<dbReference type="CDD" id="cd00060">
    <property type="entry name" value="FHA"/>
    <property type="match status" value="2"/>
</dbReference>
<feature type="region of interest" description="Disordered" evidence="1">
    <location>
        <begin position="207"/>
        <end position="227"/>
    </location>
</feature>
<proteinExistence type="predicted"/>
<dbReference type="AlphaFoldDB" id="A0A1I2A890"/>
<dbReference type="EMBL" id="FONH01000002">
    <property type="protein sequence ID" value="SFE39030.1"/>
    <property type="molecule type" value="Genomic_DNA"/>
</dbReference>
<feature type="transmembrane region" description="Helical" evidence="2">
    <location>
        <begin position="234"/>
        <end position="254"/>
    </location>
</feature>
<keyword evidence="2" id="KW-0812">Transmembrane</keyword>
<evidence type="ECO:0000313" key="5">
    <source>
        <dbReference type="Proteomes" id="UP000199477"/>
    </source>
</evidence>
<dbReference type="STRING" id="500610.SAMN02799615_00928"/>
<keyword evidence="5" id="KW-1185">Reference proteome</keyword>
<dbReference type="Proteomes" id="UP000199477">
    <property type="component" value="Unassembled WGS sequence"/>
</dbReference>
<sequence length="256" mass="28321">MRIEFPHSAREDFRWEQPLLRIGSAPDNDLVLAVRQAGSHHLRIQLDRRGWVLQVLPQGNRIYVNARPVRERALLRPGDILSVGDCRMLLCSDEQPAARPPLEGVSDAARCAVALRAMGGPLSGKVIAVDGVLEFGPLGRYPLELPQDETASFRLAWKDGQVWLESLQASERYPLRVNGAPVERVALHPGDQIGLAMHRFLVDAPGMEREPELPPPPPEPSHLPEEDAGPRGEVWWLIVTAAVLALGIALILLVRF</sequence>
<dbReference type="SUPFAM" id="SSF49879">
    <property type="entry name" value="SMAD/FHA domain"/>
    <property type="match status" value="1"/>
</dbReference>
<organism evidence="4 5">
    <name type="scientific">Dyella marensis</name>
    <dbReference type="NCBI Taxonomy" id="500610"/>
    <lineage>
        <taxon>Bacteria</taxon>
        <taxon>Pseudomonadati</taxon>
        <taxon>Pseudomonadota</taxon>
        <taxon>Gammaproteobacteria</taxon>
        <taxon>Lysobacterales</taxon>
        <taxon>Rhodanobacteraceae</taxon>
        <taxon>Dyella</taxon>
    </lineage>
</organism>
<keyword evidence="2" id="KW-1133">Transmembrane helix</keyword>
<accession>A0A1I2A890</accession>
<dbReference type="InterPro" id="IPR008984">
    <property type="entry name" value="SMAD_FHA_dom_sf"/>
</dbReference>
<dbReference type="InterPro" id="IPR032030">
    <property type="entry name" value="YscD_cytoplasmic_dom"/>
</dbReference>
<reference evidence="5" key="1">
    <citation type="submission" date="2016-10" db="EMBL/GenBank/DDBJ databases">
        <authorList>
            <person name="Varghese N."/>
            <person name="Submissions S."/>
        </authorList>
    </citation>
    <scope>NUCLEOTIDE SEQUENCE [LARGE SCALE GENOMIC DNA]</scope>
    <source>
        <strain evidence="5">UNC178MFTsu3.1</strain>
    </source>
</reference>
<keyword evidence="2" id="KW-0472">Membrane</keyword>
<dbReference type="Gene3D" id="2.60.200.20">
    <property type="match status" value="2"/>
</dbReference>
<gene>
    <name evidence="4" type="ORF">SAMN02799615_00928</name>
</gene>
<evidence type="ECO:0000313" key="4">
    <source>
        <dbReference type="EMBL" id="SFE39030.1"/>
    </source>
</evidence>
<protein>
    <submittedName>
        <fullName evidence="4">FHA domain-containing protein</fullName>
    </submittedName>
</protein>
<evidence type="ECO:0000259" key="3">
    <source>
        <dbReference type="Pfam" id="PF16697"/>
    </source>
</evidence>
<name>A0A1I2A890_9GAMM</name>
<feature type="domain" description="YscD cytoplasmic" evidence="3">
    <location>
        <begin position="13"/>
        <end position="92"/>
    </location>
</feature>
<dbReference type="Pfam" id="PF16697">
    <property type="entry name" value="Yop-YscD_cpl"/>
    <property type="match status" value="1"/>
</dbReference>
<evidence type="ECO:0000256" key="2">
    <source>
        <dbReference type="SAM" id="Phobius"/>
    </source>
</evidence>
<dbReference type="RefSeq" id="WP_026636498.1">
    <property type="nucleotide sequence ID" value="NZ_FONH01000002.1"/>
</dbReference>
<evidence type="ECO:0000256" key="1">
    <source>
        <dbReference type="SAM" id="MobiDB-lite"/>
    </source>
</evidence>